<dbReference type="PROSITE" id="PS00018">
    <property type="entry name" value="EF_HAND_1"/>
    <property type="match status" value="1"/>
</dbReference>
<dbReference type="Proteomes" id="UP001165263">
    <property type="component" value="Unassembled WGS sequence"/>
</dbReference>
<dbReference type="InterPro" id="IPR040026">
    <property type="entry name" value="FliD"/>
</dbReference>
<accession>A0ABT2BXI9</accession>
<keyword evidence="3" id="KW-0175">Coiled coil</keyword>
<keyword evidence="5" id="KW-0964">Secreted</keyword>
<keyword evidence="9" id="KW-1185">Reference proteome</keyword>
<keyword evidence="8" id="KW-0966">Cell projection</keyword>
<dbReference type="EMBL" id="JANUHC010000003">
    <property type="protein sequence ID" value="MCS0629863.1"/>
    <property type="molecule type" value="Genomic_DNA"/>
</dbReference>
<feature type="domain" description="Flagellar hook-associated protein 2 N-terminal" evidence="6">
    <location>
        <begin position="12"/>
        <end position="105"/>
    </location>
</feature>
<protein>
    <recommendedName>
        <fullName evidence="5">Flagellar hook-associated protein 2</fullName>
        <shortName evidence="5">HAP2</shortName>
    </recommendedName>
    <alternativeName>
        <fullName evidence="5">Flagellar cap protein</fullName>
    </alternativeName>
</protein>
<evidence type="ECO:0000256" key="5">
    <source>
        <dbReference type="RuleBase" id="RU362066"/>
    </source>
</evidence>
<evidence type="ECO:0000259" key="6">
    <source>
        <dbReference type="Pfam" id="PF02465"/>
    </source>
</evidence>
<dbReference type="Pfam" id="PF02465">
    <property type="entry name" value="FliD_N"/>
    <property type="match status" value="1"/>
</dbReference>
<comment type="caution">
    <text evidence="8">The sequence shown here is derived from an EMBL/GenBank/DDBJ whole genome shotgun (WGS) entry which is preliminary data.</text>
</comment>
<proteinExistence type="inferred from homology"/>
<evidence type="ECO:0000256" key="4">
    <source>
        <dbReference type="ARBA" id="ARBA00023143"/>
    </source>
</evidence>
<evidence type="ECO:0000313" key="9">
    <source>
        <dbReference type="Proteomes" id="UP001165263"/>
    </source>
</evidence>
<dbReference type="PANTHER" id="PTHR30288:SF0">
    <property type="entry name" value="FLAGELLAR HOOK-ASSOCIATED PROTEIN 2"/>
    <property type="match status" value="1"/>
</dbReference>
<dbReference type="RefSeq" id="WP_259448966.1">
    <property type="nucleotide sequence ID" value="NZ_CP119520.1"/>
</dbReference>
<sequence>MASNAITAPTYDPTSTAKALADKYISGAQTQLTNQTKAASDTAKALSTLSGAISTFQTSLASLAGIGHSMLAQSATLSDTTLGTATAKSTATPGTYSVFVKQVATPSQLAYNVADYDLSGEQQPDGTYQPGMLKLNLADPADLAATPVTINVDLAAADADHNGTLTARELAAAINQSGDNAGKVTAGIVTIGTGPTATSRLVLTSTKTGAANTISLDTSGVLNANLKTALDAAPTVTSTAQDAIVNFGDPSDPTTEVKQASNTFTNIDGVAFTATKAQAPGATPITLTVGSDTSGTTANVQAFVDAYNKLKSALDGLVSAGDPDTNTAAGAFAHDAGVTALRNRVIDLLRPSGVLSLASYGITAARDGTITLDSTRLQKQLAVNPTGLDTLIGSASASAPSGVSGALNTYLNTWTKGTTGTTGQIKQRTDANTTLQTRLTSRQADLDTRYDAAYQRYLKQYTALQALQSTMQNNSSMFSALFTSDSSN</sequence>
<dbReference type="InterPro" id="IPR010809">
    <property type="entry name" value="FliD_C"/>
</dbReference>
<evidence type="ECO:0000313" key="8">
    <source>
        <dbReference type="EMBL" id="MCS0629863.1"/>
    </source>
</evidence>
<organism evidence="8 9">
    <name type="scientific">Telluria mixta</name>
    <dbReference type="NCBI Taxonomy" id="34071"/>
    <lineage>
        <taxon>Bacteria</taxon>
        <taxon>Pseudomonadati</taxon>
        <taxon>Pseudomonadota</taxon>
        <taxon>Betaproteobacteria</taxon>
        <taxon>Burkholderiales</taxon>
        <taxon>Oxalobacteraceae</taxon>
        <taxon>Telluria group</taxon>
        <taxon>Telluria</taxon>
    </lineage>
</organism>
<comment type="function">
    <text evidence="5">Required for morphogenesis and for the elongation of the flagellar filament by facilitating polymerization of the flagellin monomers at the tip of growing filament. Forms a capping structure, which prevents flagellin subunits (transported through the central channel of the flagellum) from leaking out without polymerization at the distal end.</text>
</comment>
<reference evidence="8" key="1">
    <citation type="submission" date="2022-08" db="EMBL/GenBank/DDBJ databases">
        <title>Reclassification of Massilia species as members of the genera Telluria, Duganella, Pseudoduganella, Mokoshia gen. nov. and Zemynaea gen. nov. using orthogonal and non-orthogonal genome-based approaches.</title>
        <authorList>
            <person name="Bowman J.P."/>
        </authorList>
    </citation>
    <scope>NUCLEOTIDE SEQUENCE</scope>
    <source>
        <strain evidence="8">LMG 11547</strain>
    </source>
</reference>
<keyword evidence="4 5" id="KW-0975">Bacterial flagellum</keyword>
<gene>
    <name evidence="8" type="primary">fliD</name>
    <name evidence="8" type="ORF">NX786_11020</name>
</gene>
<dbReference type="InterPro" id="IPR018247">
    <property type="entry name" value="EF_Hand_1_Ca_BS"/>
</dbReference>
<feature type="domain" description="Flagellar hook-associated protein 2 C-terminal" evidence="7">
    <location>
        <begin position="240"/>
        <end position="473"/>
    </location>
</feature>
<evidence type="ECO:0000256" key="3">
    <source>
        <dbReference type="ARBA" id="ARBA00023054"/>
    </source>
</evidence>
<name>A0ABT2BXI9_9BURK</name>
<keyword evidence="8" id="KW-0969">Cilium</keyword>
<comment type="subunit">
    <text evidence="2 5">Homopentamer.</text>
</comment>
<comment type="similarity">
    <text evidence="1 5">Belongs to the FliD family.</text>
</comment>
<evidence type="ECO:0000256" key="2">
    <source>
        <dbReference type="ARBA" id="ARBA00011255"/>
    </source>
</evidence>
<dbReference type="Pfam" id="PF07195">
    <property type="entry name" value="FliD_C"/>
    <property type="match status" value="1"/>
</dbReference>
<comment type="subcellular location">
    <subcellularLocation>
        <location evidence="5">Secreted</location>
    </subcellularLocation>
    <subcellularLocation>
        <location evidence="5">Bacterial flagellum</location>
    </subcellularLocation>
</comment>
<evidence type="ECO:0000259" key="7">
    <source>
        <dbReference type="Pfam" id="PF07195"/>
    </source>
</evidence>
<keyword evidence="8" id="KW-0282">Flagellum</keyword>
<dbReference type="InterPro" id="IPR003481">
    <property type="entry name" value="FliD_N"/>
</dbReference>
<evidence type="ECO:0000256" key="1">
    <source>
        <dbReference type="ARBA" id="ARBA00009764"/>
    </source>
</evidence>
<dbReference type="PANTHER" id="PTHR30288">
    <property type="entry name" value="FLAGELLAR CAP/ASSEMBLY PROTEIN FLID"/>
    <property type="match status" value="1"/>
</dbReference>